<feature type="transmembrane region" description="Helical" evidence="1">
    <location>
        <begin position="907"/>
        <end position="932"/>
    </location>
</feature>
<dbReference type="EMBL" id="CP017269">
    <property type="protein sequence ID" value="AOT70117.1"/>
    <property type="molecule type" value="Genomic_DNA"/>
</dbReference>
<keyword evidence="1" id="KW-0472">Membrane</keyword>
<dbReference type="PANTHER" id="PTHR32063:SF18">
    <property type="entry name" value="CATION EFFLUX SYSTEM PROTEIN"/>
    <property type="match status" value="1"/>
</dbReference>
<keyword evidence="1" id="KW-1133">Transmembrane helix</keyword>
<feature type="transmembrane region" description="Helical" evidence="1">
    <location>
        <begin position="978"/>
        <end position="1007"/>
    </location>
</feature>
<dbReference type="Gene3D" id="1.20.1640.10">
    <property type="entry name" value="Multidrug efflux transporter AcrB transmembrane domain"/>
    <property type="match status" value="2"/>
</dbReference>
<evidence type="ECO:0000256" key="1">
    <source>
        <dbReference type="SAM" id="Phobius"/>
    </source>
</evidence>
<dbReference type="AlphaFoldDB" id="A0A1D8GGU9"/>
<dbReference type="SUPFAM" id="SSF82693">
    <property type="entry name" value="Multidrug efflux transporter AcrB pore domain, PN1, PN2, PC1 and PC2 subdomains"/>
    <property type="match status" value="2"/>
</dbReference>
<dbReference type="InterPro" id="IPR027463">
    <property type="entry name" value="AcrB_DN_DC_subdom"/>
</dbReference>
<dbReference type="GO" id="GO:0005886">
    <property type="term" value="C:plasma membrane"/>
    <property type="evidence" value="ECO:0007669"/>
    <property type="project" value="TreeGrafter"/>
</dbReference>
<feature type="transmembrane region" description="Helical" evidence="1">
    <location>
        <begin position="426"/>
        <end position="445"/>
    </location>
</feature>
<dbReference type="Gene3D" id="3.30.70.1430">
    <property type="entry name" value="Multidrug efflux transporter AcrB pore domain"/>
    <property type="match status" value="2"/>
</dbReference>
<dbReference type="Pfam" id="PF00873">
    <property type="entry name" value="ACR_tran"/>
    <property type="match status" value="1"/>
</dbReference>
<dbReference type="InterPro" id="IPR001036">
    <property type="entry name" value="Acrflvin-R"/>
</dbReference>
<evidence type="ECO:0000313" key="2">
    <source>
        <dbReference type="EMBL" id="AOT70117.1"/>
    </source>
</evidence>
<feature type="transmembrane region" description="Helical" evidence="1">
    <location>
        <begin position="881"/>
        <end position="901"/>
    </location>
</feature>
<feature type="transmembrane region" description="Helical" evidence="1">
    <location>
        <begin position="465"/>
        <end position="489"/>
    </location>
</feature>
<dbReference type="PANTHER" id="PTHR32063">
    <property type="match status" value="1"/>
</dbReference>
<dbReference type="SUPFAM" id="SSF82714">
    <property type="entry name" value="Multidrug efflux transporter AcrB TolC docking domain, DN and DC subdomains"/>
    <property type="match status" value="2"/>
</dbReference>
<feature type="transmembrane region" description="Helical" evidence="1">
    <location>
        <begin position="14"/>
        <end position="33"/>
    </location>
</feature>
<dbReference type="RefSeq" id="WP_069976497.1">
    <property type="nucleotide sequence ID" value="NZ_CP017269.1"/>
</dbReference>
<dbReference type="SUPFAM" id="SSF82866">
    <property type="entry name" value="Multidrug efflux transporter AcrB transmembrane domain"/>
    <property type="match status" value="2"/>
</dbReference>
<reference evidence="2 3" key="1">
    <citation type="submission" date="2016-09" db="EMBL/GenBank/DDBJ databases">
        <title>Genomic analysis reveals versatility of anaerobic energy metabolism of Geosporobacter ferrireducens IRF9 of phylum Firmicutes.</title>
        <authorList>
            <person name="Kim S.-J."/>
        </authorList>
    </citation>
    <scope>NUCLEOTIDE SEQUENCE [LARGE SCALE GENOMIC DNA]</scope>
    <source>
        <strain evidence="2 3">IRF9</strain>
    </source>
</reference>
<evidence type="ECO:0000313" key="3">
    <source>
        <dbReference type="Proteomes" id="UP000095743"/>
    </source>
</evidence>
<dbReference type="PRINTS" id="PR00702">
    <property type="entry name" value="ACRIFLAVINRP"/>
</dbReference>
<gene>
    <name evidence="2" type="ORF">Gferi_11255</name>
</gene>
<dbReference type="KEGG" id="gfe:Gferi_11255"/>
<name>A0A1D8GGU9_9FIRM</name>
<sequence>MNRLILALIRERRVTLFLAAIIVIIGGFSYYIMPRQESPDVSAPFAMIVTVYPGASPKDVKDLVTTKIEDKLVELEGYDESHGISKEGLSIITVMFEFRVDSDKALQDVRNAVADVQSDLPKGCLPSQVKTDMLETAGIIISLSGENYTYEQLASFGEIFENKLTTIEGISKFNMEGKLDKEVKVNVDIARLNQLKLSIADIGQILQAQNVEIPSGSIDYESSKIKVKTPGIYTSMDDIRNTIIGIAPVTGAVTKLSDVADIHMDLEEDVEKYKQNGKNTVLLTAYFQKGKNVVLIGKDVRKVIDEVKASLPGDLLVGEVIYQPDDVSKSVSDFMTSLVQGIFLVIIVVFLGMGLRNALVVATAIPLSVLVTFGVMYMAGIEIQQMSLTALIISLGILVDNAIVISDTIQVRMDQGEDRLEAAYKGTTASSVPIFTATLTTIAAFSPLLGLPGPAGKFLQTIPMVLIISIIAAYLVSMFVTPAMAVAVFKKGKEKKEEKRVVRRFFHYTLRHALKYKTVAVGMTFTVFILIVAVLMPQLPSQFFPYADKNIFYVEINSEVPGNIRATEKLTDEVVRLLSEEPEITSYTVAVGTGMPKFFRSMLPATASPDYGQMVCRFDLGDKKTRRFRDNVELIDYIQEKLDENISNGKITAKLLANAKPNEAKVIVRISGDNLDRLKEVADTIKEATAKIPGTVNVRHNMKDKTFQLEVNVDKDKASSFGITQYDIQSQINMALYGANASVYRREGQEYNIRLKSNISDVALLENFEIKSSVTGNKVPLKQFATVEFGKKVDEIRTYKRKQTIELLVNELSGYNPVEIANTIEKEILPQIDTAGTIISFAGEREDINENFSTVGILAILCISVIYIILLIQFNSFIQPVVILLTIPLSLIGSVLGLYLFNKPLSLTAFLGVVALIGLVVKNGILLIEYINDARSQGCNIEEACADAVDKRFNAIILSAATTVMGLVPLALSGSNLFGPMAIALMAGLTVSTLLTMIVIPVIYSIFEGMIQKWKKHKTEKGKAVVE</sequence>
<protein>
    <recommendedName>
        <fullName evidence="4">Transporter</fullName>
    </recommendedName>
</protein>
<feature type="transmembrane region" description="Helical" evidence="1">
    <location>
        <begin position="386"/>
        <end position="405"/>
    </location>
</feature>
<feature type="transmembrane region" description="Helical" evidence="1">
    <location>
        <begin position="518"/>
        <end position="536"/>
    </location>
</feature>
<dbReference type="Gene3D" id="3.30.70.1440">
    <property type="entry name" value="Multidrug efflux transporter AcrB pore domain"/>
    <property type="match status" value="1"/>
</dbReference>
<keyword evidence="1" id="KW-0812">Transmembrane</keyword>
<feature type="transmembrane region" description="Helical" evidence="1">
    <location>
        <begin position="855"/>
        <end position="874"/>
    </location>
</feature>
<organism evidence="2 3">
    <name type="scientific">Geosporobacter ferrireducens</name>
    <dbReference type="NCBI Taxonomy" id="1424294"/>
    <lineage>
        <taxon>Bacteria</taxon>
        <taxon>Bacillati</taxon>
        <taxon>Bacillota</taxon>
        <taxon>Clostridia</taxon>
        <taxon>Peptostreptococcales</taxon>
        <taxon>Thermotaleaceae</taxon>
        <taxon>Geosporobacter</taxon>
    </lineage>
</organism>
<feature type="transmembrane region" description="Helical" evidence="1">
    <location>
        <begin position="953"/>
        <end position="972"/>
    </location>
</feature>
<accession>A0A1D8GGU9</accession>
<feature type="transmembrane region" description="Helical" evidence="1">
    <location>
        <begin position="359"/>
        <end position="380"/>
    </location>
</feature>
<feature type="transmembrane region" description="Helical" evidence="1">
    <location>
        <begin position="334"/>
        <end position="352"/>
    </location>
</feature>
<dbReference type="Gene3D" id="3.30.70.1320">
    <property type="entry name" value="Multidrug efflux transporter AcrB pore domain like"/>
    <property type="match status" value="1"/>
</dbReference>
<evidence type="ECO:0008006" key="4">
    <source>
        <dbReference type="Google" id="ProtNLM"/>
    </source>
</evidence>
<proteinExistence type="predicted"/>
<dbReference type="Proteomes" id="UP000095743">
    <property type="component" value="Chromosome"/>
</dbReference>
<dbReference type="Gene3D" id="3.30.2090.10">
    <property type="entry name" value="Multidrug efflux transporter AcrB TolC docking domain, DN and DC subdomains"/>
    <property type="match status" value="2"/>
</dbReference>
<dbReference type="GO" id="GO:0042910">
    <property type="term" value="F:xenobiotic transmembrane transporter activity"/>
    <property type="evidence" value="ECO:0007669"/>
    <property type="project" value="TreeGrafter"/>
</dbReference>
<keyword evidence="3" id="KW-1185">Reference proteome</keyword>
<dbReference type="STRING" id="1424294.Gferi_11255"/>